<dbReference type="GO" id="GO:0016020">
    <property type="term" value="C:membrane"/>
    <property type="evidence" value="ECO:0007669"/>
    <property type="project" value="UniProtKB-SubCell"/>
</dbReference>
<dbReference type="FunFam" id="3.30.200.20:FF:000217">
    <property type="entry name" value="probable LRR receptor-like serine/threonine-protein kinase At1g53430"/>
    <property type="match status" value="1"/>
</dbReference>
<protein>
    <recommendedName>
        <fullName evidence="2">non-specific serine/threonine protein kinase</fullName>
        <ecNumber evidence="2">2.7.11.1</ecNumber>
    </recommendedName>
</protein>
<dbReference type="PROSITE" id="PS50011">
    <property type="entry name" value="PROTEIN_KINASE_DOM"/>
    <property type="match status" value="1"/>
</dbReference>
<dbReference type="Gene3D" id="1.10.510.10">
    <property type="entry name" value="Transferase(Phosphotransferase) domain 1"/>
    <property type="match status" value="1"/>
</dbReference>
<evidence type="ECO:0000256" key="1">
    <source>
        <dbReference type="ARBA" id="ARBA00004479"/>
    </source>
</evidence>
<keyword evidence="3" id="KW-0723">Serine/threonine-protein kinase</keyword>
<evidence type="ECO:0000256" key="7">
    <source>
        <dbReference type="ARBA" id="ARBA00022692"/>
    </source>
</evidence>
<evidence type="ECO:0000256" key="17">
    <source>
        <dbReference type="ARBA" id="ARBA00047899"/>
    </source>
</evidence>
<dbReference type="InterPro" id="IPR051824">
    <property type="entry name" value="LRR_Rcpt-Like_S/T_Kinase"/>
</dbReference>
<reference evidence="22" key="2">
    <citation type="submission" date="2022-03" db="EMBL/GenBank/DDBJ databases">
        <title>Draft title - Genomic analysis of global carrot germplasm unveils the trajectory of domestication and the origin of high carotenoid orange carrot.</title>
        <authorList>
            <person name="Iorizzo M."/>
            <person name="Ellison S."/>
            <person name="Senalik D."/>
            <person name="Macko-Podgorni A."/>
            <person name="Grzebelus D."/>
            <person name="Bostan H."/>
            <person name="Rolling W."/>
            <person name="Curaba J."/>
            <person name="Simon P."/>
        </authorList>
    </citation>
    <scope>NUCLEOTIDE SEQUENCE</scope>
    <source>
        <tissue evidence="22">Leaf</tissue>
    </source>
</reference>
<dbReference type="Proteomes" id="UP000077755">
    <property type="component" value="Chromosome 8"/>
</dbReference>
<organism evidence="22 23">
    <name type="scientific">Daucus carota subsp. sativus</name>
    <name type="common">Carrot</name>
    <dbReference type="NCBI Taxonomy" id="79200"/>
    <lineage>
        <taxon>Eukaryota</taxon>
        <taxon>Viridiplantae</taxon>
        <taxon>Streptophyta</taxon>
        <taxon>Embryophyta</taxon>
        <taxon>Tracheophyta</taxon>
        <taxon>Spermatophyta</taxon>
        <taxon>Magnoliopsida</taxon>
        <taxon>eudicotyledons</taxon>
        <taxon>Gunneridae</taxon>
        <taxon>Pentapetalae</taxon>
        <taxon>asterids</taxon>
        <taxon>campanulids</taxon>
        <taxon>Apiales</taxon>
        <taxon>Apiaceae</taxon>
        <taxon>Apioideae</taxon>
        <taxon>Scandiceae</taxon>
        <taxon>Daucinae</taxon>
        <taxon>Daucus</taxon>
        <taxon>Daucus sect. Daucus</taxon>
    </lineage>
</organism>
<dbReference type="FunFam" id="2.60.120.430:FF:000004">
    <property type="entry name" value="Putative leucine-rich repeat receptor-like serine/threonine-protein kinase"/>
    <property type="match status" value="1"/>
</dbReference>
<evidence type="ECO:0000256" key="18">
    <source>
        <dbReference type="ARBA" id="ARBA00048679"/>
    </source>
</evidence>
<dbReference type="EC" id="2.7.11.1" evidence="2"/>
<keyword evidence="23" id="KW-1185">Reference proteome</keyword>
<name>A0AAF0XTG0_DAUCS</name>
<comment type="catalytic activity">
    <reaction evidence="17">
        <text>L-threonyl-[protein] + ATP = O-phospho-L-threonyl-[protein] + ADP + H(+)</text>
        <dbReference type="Rhea" id="RHEA:46608"/>
        <dbReference type="Rhea" id="RHEA-COMP:11060"/>
        <dbReference type="Rhea" id="RHEA-COMP:11605"/>
        <dbReference type="ChEBI" id="CHEBI:15378"/>
        <dbReference type="ChEBI" id="CHEBI:30013"/>
        <dbReference type="ChEBI" id="CHEBI:30616"/>
        <dbReference type="ChEBI" id="CHEBI:61977"/>
        <dbReference type="ChEBI" id="CHEBI:456216"/>
        <dbReference type="EC" id="2.7.11.1"/>
    </reaction>
</comment>
<keyword evidence="14 19" id="KW-0472">Membrane</keyword>
<dbReference type="InterPro" id="IPR008271">
    <property type="entry name" value="Ser/Thr_kinase_AS"/>
</dbReference>
<dbReference type="FunFam" id="1.10.510.10:FF:000044">
    <property type="entry name" value="Putative LRR receptor-like serine/threonine-protein kinase"/>
    <property type="match status" value="1"/>
</dbReference>
<keyword evidence="4" id="KW-0597">Phosphoprotein</keyword>
<evidence type="ECO:0000256" key="11">
    <source>
        <dbReference type="ARBA" id="ARBA00022777"/>
    </source>
</evidence>
<dbReference type="CDD" id="cd14066">
    <property type="entry name" value="STKc_IRAK"/>
    <property type="match status" value="1"/>
</dbReference>
<dbReference type="InterPro" id="IPR032675">
    <property type="entry name" value="LRR_dom_sf"/>
</dbReference>
<dbReference type="Pfam" id="PF11721">
    <property type="entry name" value="Malectin"/>
    <property type="match status" value="1"/>
</dbReference>
<evidence type="ECO:0000256" key="13">
    <source>
        <dbReference type="ARBA" id="ARBA00022989"/>
    </source>
</evidence>
<evidence type="ECO:0000256" key="12">
    <source>
        <dbReference type="ARBA" id="ARBA00022840"/>
    </source>
</evidence>
<evidence type="ECO:0000256" key="4">
    <source>
        <dbReference type="ARBA" id="ARBA00022553"/>
    </source>
</evidence>
<dbReference type="FunFam" id="3.80.10.10:FF:000041">
    <property type="entry name" value="LRR receptor-like serine/threonine-protein kinase ERECTA"/>
    <property type="match status" value="1"/>
</dbReference>
<keyword evidence="11" id="KW-0418">Kinase</keyword>
<dbReference type="EMBL" id="CP093350">
    <property type="protein sequence ID" value="WOH12091.1"/>
    <property type="molecule type" value="Genomic_DNA"/>
</dbReference>
<keyword evidence="8 20" id="KW-0732">Signal</keyword>
<keyword evidence="9" id="KW-0677">Repeat</keyword>
<comment type="catalytic activity">
    <reaction evidence="18">
        <text>L-seryl-[protein] + ATP = O-phospho-L-seryl-[protein] + ADP + H(+)</text>
        <dbReference type="Rhea" id="RHEA:17989"/>
        <dbReference type="Rhea" id="RHEA-COMP:9863"/>
        <dbReference type="Rhea" id="RHEA-COMP:11604"/>
        <dbReference type="ChEBI" id="CHEBI:15378"/>
        <dbReference type="ChEBI" id="CHEBI:29999"/>
        <dbReference type="ChEBI" id="CHEBI:30616"/>
        <dbReference type="ChEBI" id="CHEBI:83421"/>
        <dbReference type="ChEBI" id="CHEBI:456216"/>
        <dbReference type="EC" id="2.7.11.1"/>
    </reaction>
</comment>
<dbReference type="GO" id="GO:0005524">
    <property type="term" value="F:ATP binding"/>
    <property type="evidence" value="ECO:0007669"/>
    <property type="project" value="UniProtKB-KW"/>
</dbReference>
<evidence type="ECO:0000256" key="2">
    <source>
        <dbReference type="ARBA" id="ARBA00012513"/>
    </source>
</evidence>
<evidence type="ECO:0000256" key="15">
    <source>
        <dbReference type="ARBA" id="ARBA00023170"/>
    </source>
</evidence>
<dbReference type="FunFam" id="3.80.10.10:FF:000452">
    <property type="entry name" value="Probable LRR receptor-like serine/threonine-protein kinase RFK1"/>
    <property type="match status" value="1"/>
</dbReference>
<dbReference type="PANTHER" id="PTHR48006">
    <property type="entry name" value="LEUCINE-RICH REPEAT-CONTAINING PROTEIN DDB_G0281931-RELATED"/>
    <property type="match status" value="1"/>
</dbReference>
<dbReference type="Gene3D" id="2.60.120.430">
    <property type="entry name" value="Galactose-binding lectin"/>
    <property type="match status" value="1"/>
</dbReference>
<evidence type="ECO:0000256" key="14">
    <source>
        <dbReference type="ARBA" id="ARBA00023136"/>
    </source>
</evidence>
<comment type="subcellular location">
    <subcellularLocation>
        <location evidence="1">Membrane</location>
        <topology evidence="1">Single-pass type I membrane protein</topology>
    </subcellularLocation>
</comment>
<evidence type="ECO:0000313" key="23">
    <source>
        <dbReference type="Proteomes" id="UP000077755"/>
    </source>
</evidence>
<dbReference type="AlphaFoldDB" id="A0AAF0XTG0"/>
<dbReference type="SUPFAM" id="SSF52058">
    <property type="entry name" value="L domain-like"/>
    <property type="match status" value="1"/>
</dbReference>
<feature type="signal peptide" evidence="20">
    <location>
        <begin position="1"/>
        <end position="27"/>
    </location>
</feature>
<dbReference type="InterPro" id="IPR021720">
    <property type="entry name" value="Malectin_dom"/>
</dbReference>
<dbReference type="GO" id="GO:0004674">
    <property type="term" value="F:protein serine/threonine kinase activity"/>
    <property type="evidence" value="ECO:0007669"/>
    <property type="project" value="UniProtKB-KW"/>
</dbReference>
<evidence type="ECO:0000256" key="9">
    <source>
        <dbReference type="ARBA" id="ARBA00022737"/>
    </source>
</evidence>
<feature type="transmembrane region" description="Helical" evidence="19">
    <location>
        <begin position="614"/>
        <end position="636"/>
    </location>
</feature>
<evidence type="ECO:0000256" key="3">
    <source>
        <dbReference type="ARBA" id="ARBA00022527"/>
    </source>
</evidence>
<keyword evidence="16" id="KW-0325">Glycoprotein</keyword>
<dbReference type="PROSITE" id="PS00108">
    <property type="entry name" value="PROTEIN_KINASE_ST"/>
    <property type="match status" value="1"/>
</dbReference>
<evidence type="ECO:0000256" key="20">
    <source>
        <dbReference type="SAM" id="SignalP"/>
    </source>
</evidence>
<dbReference type="Pfam" id="PF07714">
    <property type="entry name" value="PK_Tyr_Ser-Thr"/>
    <property type="match status" value="1"/>
</dbReference>
<dbReference type="KEGG" id="dcr:108199790"/>
<dbReference type="InterPro" id="IPR001245">
    <property type="entry name" value="Ser-Thr/Tyr_kinase_cat_dom"/>
</dbReference>
<evidence type="ECO:0000256" key="19">
    <source>
        <dbReference type="SAM" id="Phobius"/>
    </source>
</evidence>
<proteinExistence type="predicted"/>
<dbReference type="PANTHER" id="PTHR48006:SF66">
    <property type="entry name" value="PROTEIN KINASE DOMAIN-CONTAINING PROTEIN"/>
    <property type="match status" value="1"/>
</dbReference>
<evidence type="ECO:0000256" key="5">
    <source>
        <dbReference type="ARBA" id="ARBA00022614"/>
    </source>
</evidence>
<dbReference type="Gene3D" id="3.80.10.10">
    <property type="entry name" value="Ribonuclease Inhibitor"/>
    <property type="match status" value="3"/>
</dbReference>
<feature type="chain" id="PRO_5041905673" description="non-specific serine/threonine protein kinase" evidence="20">
    <location>
        <begin position="28"/>
        <end position="1016"/>
    </location>
</feature>
<dbReference type="SMART" id="SM00220">
    <property type="entry name" value="S_TKc"/>
    <property type="match status" value="1"/>
</dbReference>
<dbReference type="Pfam" id="PF23598">
    <property type="entry name" value="LRR_14"/>
    <property type="match status" value="1"/>
</dbReference>
<evidence type="ECO:0000259" key="21">
    <source>
        <dbReference type="PROSITE" id="PS50011"/>
    </source>
</evidence>
<keyword evidence="7 19" id="KW-0812">Transmembrane</keyword>
<keyword evidence="15" id="KW-0675">Receptor</keyword>
<dbReference type="Gene3D" id="3.30.200.20">
    <property type="entry name" value="Phosphorylase Kinase, domain 1"/>
    <property type="match status" value="1"/>
</dbReference>
<feature type="domain" description="Protein kinase" evidence="21">
    <location>
        <begin position="672"/>
        <end position="949"/>
    </location>
</feature>
<evidence type="ECO:0000256" key="8">
    <source>
        <dbReference type="ARBA" id="ARBA00022729"/>
    </source>
</evidence>
<keyword evidence="10" id="KW-0547">Nucleotide-binding</keyword>
<evidence type="ECO:0000256" key="6">
    <source>
        <dbReference type="ARBA" id="ARBA00022679"/>
    </source>
</evidence>
<dbReference type="InterPro" id="IPR055414">
    <property type="entry name" value="LRR_R13L4/SHOC2-like"/>
</dbReference>
<accession>A0AAF0XTG0</accession>
<evidence type="ECO:0000256" key="16">
    <source>
        <dbReference type="ARBA" id="ARBA00023180"/>
    </source>
</evidence>
<evidence type="ECO:0000313" key="22">
    <source>
        <dbReference type="EMBL" id="WOH12091.1"/>
    </source>
</evidence>
<dbReference type="InterPro" id="IPR000719">
    <property type="entry name" value="Prot_kinase_dom"/>
</dbReference>
<keyword evidence="6" id="KW-0808">Transferase</keyword>
<dbReference type="InterPro" id="IPR011009">
    <property type="entry name" value="Kinase-like_dom_sf"/>
</dbReference>
<reference evidence="22" key="1">
    <citation type="journal article" date="2016" name="Nat. Genet.">
        <title>A high-quality carrot genome assembly provides new insights into carotenoid accumulation and asterid genome evolution.</title>
        <authorList>
            <person name="Iorizzo M."/>
            <person name="Ellison S."/>
            <person name="Senalik D."/>
            <person name="Zeng P."/>
            <person name="Satapoomin P."/>
            <person name="Huang J."/>
            <person name="Bowman M."/>
            <person name="Iovene M."/>
            <person name="Sanseverino W."/>
            <person name="Cavagnaro P."/>
            <person name="Yildiz M."/>
            <person name="Macko-Podgorni A."/>
            <person name="Moranska E."/>
            <person name="Grzebelus E."/>
            <person name="Grzebelus D."/>
            <person name="Ashrafi H."/>
            <person name="Zheng Z."/>
            <person name="Cheng S."/>
            <person name="Spooner D."/>
            <person name="Van Deynze A."/>
            <person name="Simon P."/>
        </authorList>
    </citation>
    <scope>NUCLEOTIDE SEQUENCE</scope>
    <source>
        <tissue evidence="22">Leaf</tissue>
    </source>
</reference>
<gene>
    <name evidence="22" type="ORF">DCAR_0831590</name>
</gene>
<dbReference type="SUPFAM" id="SSF56112">
    <property type="entry name" value="Protein kinase-like (PK-like)"/>
    <property type="match status" value="1"/>
</dbReference>
<sequence length="1016" mass="113507">MAKALHTLGSTFILPLVLVMLAGLKEGFVEGQSGHLPQEEVKALREIANQVGKKDWNFSVNPCDKDDPNISNWNTTKIKEMPQYNNSVLCNCSYPGDICHVESMFLKGQDLDGIPPPSLAKLLHIKHVDFTRNYLHGNIPPEWASTNLEYISFTVNRLSGPIPGYLGNISTLRYLSLEHNMFNGTVPPELGKLANLINLTINVNYLTGQLPMELSNLTNLEEMRLSTNNFSGKLPDFQSWKQLDKLEIIASGFDGPIPSSISSLSNLTELYITNLNGGASKFPQLENMTKLKTLMLRSCNISGEIPTYLSQFSQLQKLDLSFNNLAGEIHSDLTDLKSLEILYLTNNSLTGNIPQWIKDRNPADNIDLSYNKFSLEPQPCRDSLNLFRSYGNNLTHGNCLDRLPCSEDRYSLHINCGGEKVTIGNRTYEGDEDSVGPAKYDYEEGYWGASTTGYFLWTKEVSNDQYTANNASVLRMNDWKLYTRARMSPVSLTYYGRCLANGNYTVTLHFAEIIFRDNISYQSLGRRIFDVYVQDELKLKDYDIEHEAKGVDKAVKRKINAVVNDKTLQIRFVYTGKGTNAVPTRGIYGPLISAISIESDNPPKLSNSDQKRKIIIAVVVVALGLLLLTFSGISWWKGYLGSRLSREEALKGLDLQTGVFTFQQIKAATDNFAAANKIGEGGFGPVFKGVLLDGTIIAVKQLSSKSNQGSREFVNEIGMISGLRHPNLVKLHGCCTERKQLLLVYEFMENNSLARALFGPETSRLDLDWATRQNICIGIARGLVYLHEESILKIVHRDIKANNILLDKDLNPKISDFGLAKLDEEENTHISTRVAGTIGYMAPEYALWGYLTDKADVYSFGVVALEIVAGKNNMKYRPNENFVCLLDWALNVQENGNLLDLVDQRLGSNYNKEEAVRMIKVALLCTNSSPALRPTMSCVLSMLKGDMRIQKLKLNHTEMHGEDYLKFQGLRDKYGQGIYGSSSAHSQTFGDTSDDIKYGSSSTSGHDLYTVNLQSQ</sequence>
<keyword evidence="12" id="KW-0067">ATP-binding</keyword>
<keyword evidence="13 19" id="KW-1133">Transmembrane helix</keyword>
<keyword evidence="5" id="KW-0433">Leucine-rich repeat</keyword>
<evidence type="ECO:0000256" key="10">
    <source>
        <dbReference type="ARBA" id="ARBA00022741"/>
    </source>
</evidence>